<dbReference type="Proteomes" id="UP001362999">
    <property type="component" value="Unassembled WGS sequence"/>
</dbReference>
<evidence type="ECO:0000313" key="2">
    <source>
        <dbReference type="Proteomes" id="UP001362999"/>
    </source>
</evidence>
<dbReference type="EMBL" id="JAWWNJ010000008">
    <property type="protein sequence ID" value="KAK7050133.1"/>
    <property type="molecule type" value="Genomic_DNA"/>
</dbReference>
<accession>A0AAW0DG25</accession>
<gene>
    <name evidence="1" type="ORF">R3P38DRAFT_3173193</name>
</gene>
<evidence type="ECO:0000313" key="1">
    <source>
        <dbReference type="EMBL" id="KAK7050133.1"/>
    </source>
</evidence>
<name>A0AAW0DG25_9AGAR</name>
<organism evidence="1 2">
    <name type="scientific">Favolaschia claudopus</name>
    <dbReference type="NCBI Taxonomy" id="2862362"/>
    <lineage>
        <taxon>Eukaryota</taxon>
        <taxon>Fungi</taxon>
        <taxon>Dikarya</taxon>
        <taxon>Basidiomycota</taxon>
        <taxon>Agaricomycotina</taxon>
        <taxon>Agaricomycetes</taxon>
        <taxon>Agaricomycetidae</taxon>
        <taxon>Agaricales</taxon>
        <taxon>Marasmiineae</taxon>
        <taxon>Mycenaceae</taxon>
        <taxon>Favolaschia</taxon>
    </lineage>
</organism>
<protein>
    <submittedName>
        <fullName evidence="1">Uncharacterized protein</fullName>
    </submittedName>
</protein>
<keyword evidence="2" id="KW-1185">Reference proteome</keyword>
<dbReference type="AlphaFoldDB" id="A0AAW0DG25"/>
<comment type="caution">
    <text evidence="1">The sequence shown here is derived from an EMBL/GenBank/DDBJ whole genome shotgun (WGS) entry which is preliminary data.</text>
</comment>
<sequence length="105" mass="12692">MPPAQPRTRRRSPNIHPVKLRFLRFHWDEYLSAKDRGRVRDFYSRLTDKYFHYFGLTMVREEGELPPTDVLTLSEEELQKHIALMRAVEKTLANWYRQSDGIWMP</sequence>
<proteinExistence type="predicted"/>
<reference evidence="1 2" key="1">
    <citation type="journal article" date="2024" name="J Genomics">
        <title>Draft genome sequencing and assembly of Favolaschia claudopus CIRM-BRFM 2984 isolated from oak limbs.</title>
        <authorList>
            <person name="Navarro D."/>
            <person name="Drula E."/>
            <person name="Chaduli D."/>
            <person name="Cazenave R."/>
            <person name="Ahrendt S."/>
            <person name="Wang J."/>
            <person name="Lipzen A."/>
            <person name="Daum C."/>
            <person name="Barry K."/>
            <person name="Grigoriev I.V."/>
            <person name="Favel A."/>
            <person name="Rosso M.N."/>
            <person name="Martin F."/>
        </authorList>
    </citation>
    <scope>NUCLEOTIDE SEQUENCE [LARGE SCALE GENOMIC DNA]</scope>
    <source>
        <strain evidence="1 2">CIRM-BRFM 2984</strain>
    </source>
</reference>